<comment type="caution">
    <text evidence="1">The sequence shown here is derived from an EMBL/GenBank/DDBJ whole genome shotgun (WGS) entry which is preliminary data.</text>
</comment>
<reference evidence="1 2" key="1">
    <citation type="submission" date="2021-01" db="EMBL/GenBank/DDBJ databases">
        <title>Whole genome shotgun sequence of Asanoa iriomotensis NBRC 100142.</title>
        <authorList>
            <person name="Komaki H."/>
            <person name="Tamura T."/>
        </authorList>
    </citation>
    <scope>NUCLEOTIDE SEQUENCE [LARGE SCALE GENOMIC DNA]</scope>
    <source>
        <strain evidence="1 2">NBRC 100142</strain>
    </source>
</reference>
<evidence type="ECO:0000313" key="1">
    <source>
        <dbReference type="EMBL" id="GIF59664.1"/>
    </source>
</evidence>
<evidence type="ECO:0000313" key="2">
    <source>
        <dbReference type="Proteomes" id="UP000624325"/>
    </source>
</evidence>
<keyword evidence="2" id="KW-1185">Reference proteome</keyword>
<accession>A0ABQ4CA86</accession>
<sequence>MIADRWLSADHDFQPGAELFRSDRAFHVEAYTVSHGQLLLTSPPAAAGGTTVNLLFKRVAAMRLEERYDGLVVSAAATEGRGRVLTLPGDGYVVCGAFGWREGVLDRLQRSLFNPVSEADRVWPTQPVWGLDGGLGQASRAEVESAVTDGLDEDARRDRQHPAHVVVIEADDGRRRVVGVFLTEADAREAVRLLRPRQASAEVVPLVL</sequence>
<proteinExistence type="predicted"/>
<organism evidence="1 2">
    <name type="scientific">Asanoa iriomotensis</name>
    <dbReference type="NCBI Taxonomy" id="234613"/>
    <lineage>
        <taxon>Bacteria</taxon>
        <taxon>Bacillati</taxon>
        <taxon>Actinomycetota</taxon>
        <taxon>Actinomycetes</taxon>
        <taxon>Micromonosporales</taxon>
        <taxon>Micromonosporaceae</taxon>
        <taxon>Asanoa</taxon>
    </lineage>
</organism>
<gene>
    <name evidence="1" type="ORF">Air01nite_57590</name>
</gene>
<protein>
    <submittedName>
        <fullName evidence="1">Uncharacterized protein</fullName>
    </submittedName>
</protein>
<dbReference type="EMBL" id="BONC01000051">
    <property type="protein sequence ID" value="GIF59664.1"/>
    <property type="molecule type" value="Genomic_DNA"/>
</dbReference>
<dbReference type="RefSeq" id="WP_203706492.1">
    <property type="nucleotide sequence ID" value="NZ_BAAALU010000004.1"/>
</dbReference>
<name>A0ABQ4CA86_9ACTN</name>
<dbReference type="Proteomes" id="UP000624325">
    <property type="component" value="Unassembled WGS sequence"/>
</dbReference>